<evidence type="ECO:0000259" key="2">
    <source>
        <dbReference type="PROSITE" id="PS50090"/>
    </source>
</evidence>
<dbReference type="PROSITE" id="PS50090">
    <property type="entry name" value="MYB_LIKE"/>
    <property type="match status" value="1"/>
</dbReference>
<comment type="caution">
    <text evidence="3">The sequence shown here is derived from an EMBL/GenBank/DDBJ whole genome shotgun (WGS) entry which is preliminary data.</text>
</comment>
<name>A0ABD1ARG4_CARAN</name>
<gene>
    <name evidence="3" type="ORF">V5N11_028433</name>
</gene>
<organism evidence="3 4">
    <name type="scientific">Cardamine amara subsp. amara</name>
    <dbReference type="NCBI Taxonomy" id="228776"/>
    <lineage>
        <taxon>Eukaryota</taxon>
        <taxon>Viridiplantae</taxon>
        <taxon>Streptophyta</taxon>
        <taxon>Embryophyta</taxon>
        <taxon>Tracheophyta</taxon>
        <taxon>Spermatophyta</taxon>
        <taxon>Magnoliopsida</taxon>
        <taxon>eudicotyledons</taxon>
        <taxon>Gunneridae</taxon>
        <taxon>Pentapetalae</taxon>
        <taxon>rosids</taxon>
        <taxon>malvids</taxon>
        <taxon>Brassicales</taxon>
        <taxon>Brassicaceae</taxon>
        <taxon>Cardamineae</taxon>
        <taxon>Cardamine</taxon>
    </lineage>
</organism>
<dbReference type="Proteomes" id="UP001558713">
    <property type="component" value="Unassembled WGS sequence"/>
</dbReference>
<dbReference type="Gene3D" id="1.10.10.60">
    <property type="entry name" value="Homeodomain-like"/>
    <property type="match status" value="1"/>
</dbReference>
<sequence length="307" mass="34557">MDSTNPCSQDTSFINLLNSQDTSFMNPFNLETSSPIIQLGSSEQLVFSIDDPSVPVEERKERRKWTPKEDVVLISAWLNTSKDPVVGNEQKAGAFWKRIQAYYNSSPQLLGLLPREASHCKQRWGRLNDQVCKFVGCYEAALKEQSSGQNENDVMKAANDIFFNDHKTRFSLEHAWRELRHDQKWCATSSAKDVAGKSKRRKLAEVSAQSSSSHPLSHGEDEAMGRPPGVKAAKGKPKRNESKSTSAEEEGKELADFQSIWEIKKQDLAMRQTLSKHKLLDSLLAKSEPLSEMENALKNKLISDMLS</sequence>
<dbReference type="AlphaFoldDB" id="A0ABD1ARG4"/>
<keyword evidence="4" id="KW-1185">Reference proteome</keyword>
<feature type="domain" description="Myb-like" evidence="2">
    <location>
        <begin position="57"/>
        <end position="128"/>
    </location>
</feature>
<dbReference type="InterPro" id="IPR001005">
    <property type="entry name" value="SANT/Myb"/>
</dbReference>
<dbReference type="PANTHER" id="PTHR45023">
    <property type="match status" value="1"/>
</dbReference>
<feature type="region of interest" description="Disordered" evidence="1">
    <location>
        <begin position="197"/>
        <end position="253"/>
    </location>
</feature>
<reference evidence="3 4" key="1">
    <citation type="submission" date="2024-04" db="EMBL/GenBank/DDBJ databases">
        <title>Genome assembly C_amara_ONT_v2.</title>
        <authorList>
            <person name="Yant L."/>
            <person name="Moore C."/>
            <person name="Slenker M."/>
        </authorList>
    </citation>
    <scope>NUCLEOTIDE SEQUENCE [LARGE SCALE GENOMIC DNA]</scope>
    <source>
        <tissue evidence="3">Leaf</tissue>
    </source>
</reference>
<evidence type="ECO:0000313" key="4">
    <source>
        <dbReference type="Proteomes" id="UP001558713"/>
    </source>
</evidence>
<feature type="compositionally biased region" description="Low complexity" evidence="1">
    <location>
        <begin position="207"/>
        <end position="216"/>
    </location>
</feature>
<dbReference type="PANTHER" id="PTHR45023:SF4">
    <property type="entry name" value="GLYCINE-RICH PROTEIN-RELATED"/>
    <property type="match status" value="1"/>
</dbReference>
<evidence type="ECO:0000313" key="3">
    <source>
        <dbReference type="EMBL" id="KAL1209357.1"/>
    </source>
</evidence>
<proteinExistence type="predicted"/>
<protein>
    <submittedName>
        <fullName evidence="3">Glutathione S-transferase T3</fullName>
    </submittedName>
</protein>
<accession>A0ABD1ARG4</accession>
<evidence type="ECO:0000256" key="1">
    <source>
        <dbReference type="SAM" id="MobiDB-lite"/>
    </source>
</evidence>
<dbReference type="EMBL" id="JBANAX010000420">
    <property type="protein sequence ID" value="KAL1209357.1"/>
    <property type="molecule type" value="Genomic_DNA"/>
</dbReference>